<evidence type="ECO:0000256" key="2">
    <source>
        <dbReference type="SAM" id="Phobius"/>
    </source>
</evidence>
<keyword evidence="2" id="KW-1133">Transmembrane helix</keyword>
<dbReference type="OMA" id="SYFQELW"/>
<dbReference type="PANTHER" id="PTHR28251">
    <property type="entry name" value="V-TYPE ATPASE ASSEMBLY FACTOR PKR1"/>
    <property type="match status" value="1"/>
</dbReference>
<sequence>MASYFQELWQSIFTPGVTPVLAKSAHIACAALAVLFLALYISTKSIHCIILLVLTLCLWLSLIWFLVELAHSRMQGYLTSENQNQNQNERRTSSSTDQSQDLSLDEEPLRARTASKG</sequence>
<name>S9XKA1_SCHCR</name>
<dbReference type="GeneID" id="25039389"/>
<dbReference type="PANTHER" id="PTHR28251:SF1">
    <property type="entry name" value="V-TYPE ATPASE ASSEMBLY FACTOR PKR1"/>
    <property type="match status" value="1"/>
</dbReference>
<feature type="transmembrane region" description="Helical" evidence="2">
    <location>
        <begin position="20"/>
        <end position="41"/>
    </location>
</feature>
<keyword evidence="4" id="KW-1185">Reference proteome</keyword>
<dbReference type="GO" id="GO:0070072">
    <property type="term" value="P:vacuolar proton-transporting V-type ATPase complex assembly"/>
    <property type="evidence" value="ECO:0007669"/>
    <property type="project" value="InterPro"/>
</dbReference>
<dbReference type="EMBL" id="KE546988">
    <property type="protein sequence ID" value="EPY54126.1"/>
    <property type="molecule type" value="Genomic_DNA"/>
</dbReference>
<dbReference type="AlphaFoldDB" id="S9XKA1"/>
<accession>S9XKA1</accession>
<feature type="region of interest" description="Disordered" evidence="1">
    <location>
        <begin position="80"/>
        <end position="117"/>
    </location>
</feature>
<feature type="transmembrane region" description="Helical" evidence="2">
    <location>
        <begin position="48"/>
        <end position="67"/>
    </location>
</feature>
<dbReference type="eggNOG" id="ENOG502S6V3">
    <property type="taxonomic scope" value="Eukaryota"/>
</dbReference>
<organism evidence="3 4">
    <name type="scientific">Schizosaccharomyces cryophilus (strain OY26 / ATCC MYA-4695 / CBS 11777 / NBRC 106824 / NRRL Y48691)</name>
    <name type="common">Fission yeast</name>
    <dbReference type="NCBI Taxonomy" id="653667"/>
    <lineage>
        <taxon>Eukaryota</taxon>
        <taxon>Fungi</taxon>
        <taxon>Dikarya</taxon>
        <taxon>Ascomycota</taxon>
        <taxon>Taphrinomycotina</taxon>
        <taxon>Schizosaccharomycetes</taxon>
        <taxon>Schizosaccharomycetales</taxon>
        <taxon>Schizosaccharomycetaceae</taxon>
        <taxon>Schizosaccharomyces</taxon>
    </lineage>
</organism>
<evidence type="ECO:0000313" key="4">
    <source>
        <dbReference type="Proteomes" id="UP000015464"/>
    </source>
</evidence>
<dbReference type="Proteomes" id="UP000015464">
    <property type="component" value="Unassembled WGS sequence"/>
</dbReference>
<protein>
    <submittedName>
        <fullName evidence="3">V-ATPase assembly factor Pkr1</fullName>
    </submittedName>
</protein>
<reference evidence="3 4" key="1">
    <citation type="journal article" date="2011" name="Science">
        <title>Comparative functional genomics of the fission yeasts.</title>
        <authorList>
            <person name="Rhind N."/>
            <person name="Chen Z."/>
            <person name="Yassour M."/>
            <person name="Thompson D.A."/>
            <person name="Haas B.J."/>
            <person name="Habib N."/>
            <person name="Wapinski I."/>
            <person name="Roy S."/>
            <person name="Lin M.F."/>
            <person name="Heiman D.I."/>
            <person name="Young S.K."/>
            <person name="Furuya K."/>
            <person name="Guo Y."/>
            <person name="Pidoux A."/>
            <person name="Chen H.M."/>
            <person name="Robbertse B."/>
            <person name="Goldberg J.M."/>
            <person name="Aoki K."/>
            <person name="Bayne E.H."/>
            <person name="Berlin A.M."/>
            <person name="Desjardins C.A."/>
            <person name="Dobbs E."/>
            <person name="Dukaj L."/>
            <person name="Fan L."/>
            <person name="FitzGerald M.G."/>
            <person name="French C."/>
            <person name="Gujja S."/>
            <person name="Hansen K."/>
            <person name="Keifenheim D."/>
            <person name="Levin J.Z."/>
            <person name="Mosher R.A."/>
            <person name="Mueller C.A."/>
            <person name="Pfiffner J."/>
            <person name="Priest M."/>
            <person name="Russ C."/>
            <person name="Smialowska A."/>
            <person name="Swoboda P."/>
            <person name="Sykes S.M."/>
            <person name="Vaughn M."/>
            <person name="Vengrova S."/>
            <person name="Yoder R."/>
            <person name="Zeng Q."/>
            <person name="Allshire R."/>
            <person name="Baulcombe D."/>
            <person name="Birren B.W."/>
            <person name="Brown W."/>
            <person name="Ekwall K."/>
            <person name="Kellis M."/>
            <person name="Leatherwood J."/>
            <person name="Levin H."/>
            <person name="Margalit H."/>
            <person name="Martienssen R."/>
            <person name="Nieduszynski C.A."/>
            <person name="Spatafora J.W."/>
            <person name="Friedman N."/>
            <person name="Dalgaard J.Z."/>
            <person name="Baumann P."/>
            <person name="Niki H."/>
            <person name="Regev A."/>
            <person name="Nusbaum C."/>
        </authorList>
    </citation>
    <scope>NUCLEOTIDE SEQUENCE [LARGE SCALE GENOMIC DNA]</scope>
    <source>
        <strain evidence="4">OY26 / ATCC MYA-4695 / CBS 11777 / NBRC 106824 / NRRL Y48691</strain>
    </source>
</reference>
<keyword evidence="2" id="KW-0472">Membrane</keyword>
<proteinExistence type="predicted"/>
<dbReference type="HOGENOM" id="CLU_068499_1_1_1"/>
<evidence type="ECO:0000313" key="3">
    <source>
        <dbReference type="EMBL" id="EPY54126.1"/>
    </source>
</evidence>
<dbReference type="InterPro" id="IPR013945">
    <property type="entry name" value="Pkr1"/>
</dbReference>
<feature type="compositionally biased region" description="Low complexity" evidence="1">
    <location>
        <begin position="80"/>
        <end position="102"/>
    </location>
</feature>
<dbReference type="RefSeq" id="XP_013022105.1">
    <property type="nucleotide sequence ID" value="XM_013166651.1"/>
</dbReference>
<gene>
    <name evidence="3" type="ORF">SPOG_05550</name>
</gene>
<dbReference type="Pfam" id="PF08636">
    <property type="entry name" value="Pkr1"/>
    <property type="match status" value="1"/>
</dbReference>
<dbReference type="GO" id="GO:0005789">
    <property type="term" value="C:endoplasmic reticulum membrane"/>
    <property type="evidence" value="ECO:0007669"/>
    <property type="project" value="TreeGrafter"/>
</dbReference>
<evidence type="ECO:0000256" key="1">
    <source>
        <dbReference type="SAM" id="MobiDB-lite"/>
    </source>
</evidence>
<keyword evidence="2" id="KW-0812">Transmembrane</keyword>